<evidence type="ECO:0000313" key="2">
    <source>
        <dbReference type="Proteomes" id="UP000326396"/>
    </source>
</evidence>
<dbReference type="Proteomes" id="UP000326396">
    <property type="component" value="Linkage Group LG14"/>
</dbReference>
<reference evidence="1 2" key="1">
    <citation type="submission" date="2019-05" db="EMBL/GenBank/DDBJ databases">
        <title>Mikania micrantha, genome provides insights into the molecular mechanism of rapid growth.</title>
        <authorList>
            <person name="Liu B."/>
        </authorList>
    </citation>
    <scope>NUCLEOTIDE SEQUENCE [LARGE SCALE GENOMIC DNA]</scope>
    <source>
        <strain evidence="1">NLD-2019</strain>
        <tissue evidence="1">Leaf</tissue>
    </source>
</reference>
<keyword evidence="2" id="KW-1185">Reference proteome</keyword>
<evidence type="ECO:0000313" key="1">
    <source>
        <dbReference type="EMBL" id="KAD5961467.1"/>
    </source>
</evidence>
<dbReference type="EMBL" id="SZYD01000006">
    <property type="protein sequence ID" value="KAD5961467.1"/>
    <property type="molecule type" value="Genomic_DNA"/>
</dbReference>
<comment type="caution">
    <text evidence="1">The sequence shown here is derived from an EMBL/GenBank/DDBJ whole genome shotgun (WGS) entry which is preliminary data.</text>
</comment>
<name>A0A5N6P706_9ASTR</name>
<accession>A0A5N6P706</accession>
<organism evidence="1 2">
    <name type="scientific">Mikania micrantha</name>
    <name type="common">bitter vine</name>
    <dbReference type="NCBI Taxonomy" id="192012"/>
    <lineage>
        <taxon>Eukaryota</taxon>
        <taxon>Viridiplantae</taxon>
        <taxon>Streptophyta</taxon>
        <taxon>Embryophyta</taxon>
        <taxon>Tracheophyta</taxon>
        <taxon>Spermatophyta</taxon>
        <taxon>Magnoliopsida</taxon>
        <taxon>eudicotyledons</taxon>
        <taxon>Gunneridae</taxon>
        <taxon>Pentapetalae</taxon>
        <taxon>asterids</taxon>
        <taxon>campanulids</taxon>
        <taxon>Asterales</taxon>
        <taxon>Asteraceae</taxon>
        <taxon>Asteroideae</taxon>
        <taxon>Heliantheae alliance</taxon>
        <taxon>Eupatorieae</taxon>
        <taxon>Mikania</taxon>
    </lineage>
</organism>
<dbReference type="AlphaFoldDB" id="A0A5N6P706"/>
<proteinExistence type="predicted"/>
<gene>
    <name evidence="1" type="ORF">E3N88_12940</name>
</gene>
<protein>
    <submittedName>
        <fullName evidence="1">Uncharacterized protein</fullName>
    </submittedName>
</protein>
<sequence length="314" mass="35317">MAILCLKDYHTIIFTTRPISLVQIFLPPPPAITDFPPLINSCRKFLGFCLPTTFGIAVLARIQRLGHYGSQLKPCLPCQFLQMNTQRLAFFLVFVVTGYFLLELDLDYKSQTVEFNDSVVLDSTSIDEFDCAVVTLLPGAASSSIEVSVMRIWKPPFRDNETCFLLVDKHEDGIQAIAKGKDQSYAENNLSPKSWYRIEGYACVEFEPYVNTLSHPANLRIGVVSMFTPITETNDFPHLYFEFTSRRKIQRICGNNKEVTEVIPHGSNLFLSQRKNVLDIIQRAGIIGCKPVESPMSPSHELLIAASPLLEDSS</sequence>